<proteinExistence type="inferred from homology"/>
<evidence type="ECO:0000256" key="3">
    <source>
        <dbReference type="ARBA" id="ARBA00012572"/>
    </source>
</evidence>
<dbReference type="Pfam" id="PF00697">
    <property type="entry name" value="PRAI"/>
    <property type="match status" value="1"/>
</dbReference>
<evidence type="ECO:0000256" key="1">
    <source>
        <dbReference type="ARBA" id="ARBA00001164"/>
    </source>
</evidence>
<comment type="caution">
    <text evidence="11">The sequence shown here is derived from an EMBL/GenBank/DDBJ whole genome shotgun (WGS) entry which is preliminary data.</text>
</comment>
<evidence type="ECO:0000256" key="2">
    <source>
        <dbReference type="ARBA" id="ARBA00004664"/>
    </source>
</evidence>
<dbReference type="NCBIfam" id="NF002298">
    <property type="entry name" value="PRK01222.1-4"/>
    <property type="match status" value="1"/>
</dbReference>
<sequence length="209" mass="21870">MRTRIKICGITRPDDGVFAAEAGADAIGLVFHEASPRAVSPHQAAQIIAALPPLVVAVGLFLDAEPQAVREILAVVPLDVLQFHGSEPADYCTSFGRRYMKSVGMAGGDPWAVAAAHPRASALLLDGHAPGAAGGSGESFDWGQALPDSHRIIIAGGLGPDNVAEAVRKTRPWGVDCSSAVESAPGIKDDHQVAAFTEEVYRVQRHTGH</sequence>
<evidence type="ECO:0000256" key="7">
    <source>
        <dbReference type="ARBA" id="ARBA00023141"/>
    </source>
</evidence>
<dbReference type="InterPro" id="IPR044643">
    <property type="entry name" value="TrpF_fam"/>
</dbReference>
<dbReference type="AlphaFoldDB" id="A0A540VVG1"/>
<evidence type="ECO:0000313" key="12">
    <source>
        <dbReference type="Proteomes" id="UP000315400"/>
    </source>
</evidence>
<evidence type="ECO:0000256" key="9">
    <source>
        <dbReference type="HAMAP-Rule" id="MF_00135"/>
    </source>
</evidence>
<evidence type="ECO:0000259" key="10">
    <source>
        <dbReference type="Pfam" id="PF00697"/>
    </source>
</evidence>
<evidence type="ECO:0000256" key="6">
    <source>
        <dbReference type="ARBA" id="ARBA00022822"/>
    </source>
</evidence>
<reference evidence="11 12" key="1">
    <citation type="submission" date="2019-06" db="EMBL/GenBank/DDBJ databases">
        <title>Metagenome assembled Genome of Spiribacter salinus SL48-SHIP from the microbial mat of Salt Lake 48 (Novosibirsk region, Russia).</title>
        <authorList>
            <person name="Shipova A."/>
            <person name="Rozanov A.S."/>
            <person name="Bryanskaya A.V."/>
            <person name="Peltek S.E."/>
        </authorList>
    </citation>
    <scope>NUCLEOTIDE SEQUENCE [LARGE SCALE GENOMIC DNA]</scope>
    <source>
        <strain evidence="11">SL48-SHIP-2</strain>
    </source>
</reference>
<keyword evidence="5 9" id="KW-0028">Amino-acid biosynthesis</keyword>
<evidence type="ECO:0000256" key="4">
    <source>
        <dbReference type="ARBA" id="ARBA00022272"/>
    </source>
</evidence>
<comment type="similarity">
    <text evidence="9">Belongs to the TrpF family.</text>
</comment>
<dbReference type="PANTHER" id="PTHR42894:SF1">
    <property type="entry name" value="N-(5'-PHOSPHORIBOSYL)ANTHRANILATE ISOMERASE"/>
    <property type="match status" value="1"/>
</dbReference>
<dbReference type="EMBL" id="VIFK01000006">
    <property type="protein sequence ID" value="TQF00738.1"/>
    <property type="molecule type" value="Genomic_DNA"/>
</dbReference>
<feature type="domain" description="N-(5'phosphoribosyl) anthranilate isomerase (PRAI)" evidence="10">
    <location>
        <begin position="5"/>
        <end position="198"/>
    </location>
</feature>
<evidence type="ECO:0000256" key="5">
    <source>
        <dbReference type="ARBA" id="ARBA00022605"/>
    </source>
</evidence>
<keyword evidence="8 9" id="KW-0413">Isomerase</keyword>
<evidence type="ECO:0000313" key="11">
    <source>
        <dbReference type="EMBL" id="TQF00738.1"/>
    </source>
</evidence>
<dbReference type="HAMAP" id="MF_00135">
    <property type="entry name" value="PRAI"/>
    <property type="match status" value="1"/>
</dbReference>
<dbReference type="InterPro" id="IPR013785">
    <property type="entry name" value="Aldolase_TIM"/>
</dbReference>
<organism evidence="11 12">
    <name type="scientific">Spiribacter salinus</name>
    <dbReference type="NCBI Taxonomy" id="1335746"/>
    <lineage>
        <taxon>Bacteria</taxon>
        <taxon>Pseudomonadati</taxon>
        <taxon>Pseudomonadota</taxon>
        <taxon>Gammaproteobacteria</taxon>
        <taxon>Chromatiales</taxon>
        <taxon>Ectothiorhodospiraceae</taxon>
        <taxon>Spiribacter</taxon>
    </lineage>
</organism>
<evidence type="ECO:0000256" key="8">
    <source>
        <dbReference type="ARBA" id="ARBA00023235"/>
    </source>
</evidence>
<dbReference type="GO" id="GO:0004640">
    <property type="term" value="F:phosphoribosylanthranilate isomerase activity"/>
    <property type="evidence" value="ECO:0007669"/>
    <property type="project" value="UniProtKB-UniRule"/>
</dbReference>
<comment type="catalytic activity">
    <reaction evidence="1 9">
        <text>N-(5-phospho-beta-D-ribosyl)anthranilate = 1-(2-carboxyphenylamino)-1-deoxy-D-ribulose 5-phosphate</text>
        <dbReference type="Rhea" id="RHEA:21540"/>
        <dbReference type="ChEBI" id="CHEBI:18277"/>
        <dbReference type="ChEBI" id="CHEBI:58613"/>
        <dbReference type="EC" id="5.3.1.24"/>
    </reaction>
</comment>
<dbReference type="InterPro" id="IPR001240">
    <property type="entry name" value="PRAI_dom"/>
</dbReference>
<dbReference type="STRING" id="1260251.SPISAL_06460"/>
<dbReference type="Proteomes" id="UP000315400">
    <property type="component" value="Unassembled WGS sequence"/>
</dbReference>
<dbReference type="UniPathway" id="UPA00035">
    <property type="reaction ID" value="UER00042"/>
</dbReference>
<dbReference type="CDD" id="cd00405">
    <property type="entry name" value="PRAI"/>
    <property type="match status" value="1"/>
</dbReference>
<keyword evidence="7 9" id="KW-0057">Aromatic amino acid biosynthesis</keyword>
<dbReference type="SUPFAM" id="SSF51366">
    <property type="entry name" value="Ribulose-phoshate binding barrel"/>
    <property type="match status" value="1"/>
</dbReference>
<dbReference type="GO" id="GO:0000162">
    <property type="term" value="P:L-tryptophan biosynthetic process"/>
    <property type="evidence" value="ECO:0007669"/>
    <property type="project" value="UniProtKB-UniRule"/>
</dbReference>
<keyword evidence="6 9" id="KW-0822">Tryptophan biosynthesis</keyword>
<dbReference type="InterPro" id="IPR011060">
    <property type="entry name" value="RibuloseP-bd_barrel"/>
</dbReference>
<dbReference type="PANTHER" id="PTHR42894">
    <property type="entry name" value="N-(5'-PHOSPHORIBOSYL)ANTHRANILATE ISOMERASE"/>
    <property type="match status" value="1"/>
</dbReference>
<gene>
    <name evidence="9" type="primary">trpF</name>
    <name evidence="11" type="ORF">FKY71_02130</name>
</gene>
<dbReference type="EC" id="5.3.1.24" evidence="3 9"/>
<dbReference type="Gene3D" id="3.20.20.70">
    <property type="entry name" value="Aldolase class I"/>
    <property type="match status" value="1"/>
</dbReference>
<protein>
    <recommendedName>
        <fullName evidence="4 9">N-(5'-phosphoribosyl)anthranilate isomerase</fullName>
        <shortName evidence="9">PRAI</shortName>
        <ecNumber evidence="3 9">5.3.1.24</ecNumber>
    </recommendedName>
</protein>
<accession>A0A540VVG1</accession>
<comment type="pathway">
    <text evidence="2 9">Amino-acid biosynthesis; L-tryptophan biosynthesis; L-tryptophan from chorismate: step 3/5.</text>
</comment>
<name>A0A540VVG1_9GAMM</name>